<gene>
    <name evidence="3" type="ORF">SAMN05192553_1282</name>
</gene>
<evidence type="ECO:0000259" key="2">
    <source>
        <dbReference type="PROSITE" id="PS51186"/>
    </source>
</evidence>
<dbReference type="Gene3D" id="3.40.630.30">
    <property type="match status" value="1"/>
</dbReference>
<organism evidence="3 4">
    <name type="scientific">Cyclobacterium xiamenense</name>
    <dbReference type="NCBI Taxonomy" id="1297121"/>
    <lineage>
        <taxon>Bacteria</taxon>
        <taxon>Pseudomonadati</taxon>
        <taxon>Bacteroidota</taxon>
        <taxon>Cytophagia</taxon>
        <taxon>Cytophagales</taxon>
        <taxon>Cyclobacteriaceae</taxon>
        <taxon>Cyclobacterium</taxon>
    </lineage>
</organism>
<sequence length="170" mass="20194">MIELRPATINDLDIVKHWDTKQHVIDCDPDDEWHWETELKRNLEWREQLIAELNGEPIGFIQIIDPYLEETQYWGTVEPNKRAIDIWIGEEHNLNRGYGTKMMKLAIDRCFKNKSVDGILIDPLKSNVKAQRFYQKLGFEFIEERKFDGTPCNVYELKRKKPAGNNIYKK</sequence>
<evidence type="ECO:0000313" key="4">
    <source>
        <dbReference type="Proteomes" id="UP000199403"/>
    </source>
</evidence>
<evidence type="ECO:0000256" key="1">
    <source>
        <dbReference type="ARBA" id="ARBA00023251"/>
    </source>
</evidence>
<evidence type="ECO:0000313" key="3">
    <source>
        <dbReference type="EMBL" id="SEJ83421.1"/>
    </source>
</evidence>
<dbReference type="CDD" id="cd04301">
    <property type="entry name" value="NAT_SF"/>
    <property type="match status" value="1"/>
</dbReference>
<dbReference type="PANTHER" id="PTHR31438">
    <property type="entry name" value="LYSINE N-ACYLTRANSFERASE C17G9.06C-RELATED"/>
    <property type="match status" value="1"/>
</dbReference>
<keyword evidence="1" id="KW-0046">Antibiotic resistance</keyword>
<dbReference type="EMBL" id="FNZH01000028">
    <property type="protein sequence ID" value="SEJ83421.1"/>
    <property type="molecule type" value="Genomic_DNA"/>
</dbReference>
<dbReference type="PANTHER" id="PTHR31438:SF1">
    <property type="entry name" value="LYSINE N-ACYLTRANSFERASE C17G9.06C-RELATED"/>
    <property type="match status" value="1"/>
</dbReference>
<reference evidence="4" key="1">
    <citation type="submission" date="2016-10" db="EMBL/GenBank/DDBJ databases">
        <authorList>
            <person name="Varghese N."/>
            <person name="Submissions S."/>
        </authorList>
    </citation>
    <scope>NUCLEOTIDE SEQUENCE [LARGE SCALE GENOMIC DNA]</scope>
    <source>
        <strain evidence="4">IBRC-M 10761</strain>
    </source>
</reference>
<dbReference type="PROSITE" id="PS51186">
    <property type="entry name" value="GNAT"/>
    <property type="match status" value="1"/>
</dbReference>
<name>A0A1H7C152_9BACT</name>
<dbReference type="AlphaFoldDB" id="A0A1H7C152"/>
<accession>A0A1H7C152</accession>
<dbReference type="Pfam" id="PF13523">
    <property type="entry name" value="Acetyltransf_8"/>
    <property type="match status" value="1"/>
</dbReference>
<dbReference type="SUPFAM" id="SSF55729">
    <property type="entry name" value="Acyl-CoA N-acyltransferases (Nat)"/>
    <property type="match status" value="1"/>
</dbReference>
<protein>
    <submittedName>
        <fullName evidence="3">Aminoglycoside 6'-N-acetyltransferase</fullName>
    </submittedName>
</protein>
<dbReference type="InterPro" id="IPR000182">
    <property type="entry name" value="GNAT_dom"/>
</dbReference>
<proteinExistence type="predicted"/>
<dbReference type="GO" id="GO:0046677">
    <property type="term" value="P:response to antibiotic"/>
    <property type="evidence" value="ECO:0007669"/>
    <property type="project" value="UniProtKB-KW"/>
</dbReference>
<feature type="domain" description="N-acetyltransferase" evidence="2">
    <location>
        <begin position="2"/>
        <end position="162"/>
    </location>
</feature>
<keyword evidence="4" id="KW-1185">Reference proteome</keyword>
<dbReference type="Proteomes" id="UP000199403">
    <property type="component" value="Unassembled WGS sequence"/>
</dbReference>
<keyword evidence="3" id="KW-0808">Transferase</keyword>
<dbReference type="RefSeq" id="WP_092178973.1">
    <property type="nucleotide sequence ID" value="NZ_FNZH01000028.1"/>
</dbReference>
<dbReference type="OrthoDB" id="9788755at2"/>
<dbReference type="InterPro" id="IPR016181">
    <property type="entry name" value="Acyl_CoA_acyltransferase"/>
</dbReference>
<dbReference type="STRING" id="1416801.SAMN05192553_1282"/>
<dbReference type="GO" id="GO:0016410">
    <property type="term" value="F:N-acyltransferase activity"/>
    <property type="evidence" value="ECO:0007669"/>
    <property type="project" value="TreeGrafter"/>
</dbReference>